<keyword evidence="2" id="KW-1185">Reference proteome</keyword>
<dbReference type="Gene3D" id="3.30.420.40">
    <property type="match status" value="1"/>
</dbReference>
<protein>
    <submittedName>
        <fullName evidence="1">Fructokinase</fullName>
    </submittedName>
</protein>
<dbReference type="SUPFAM" id="SSF53067">
    <property type="entry name" value="Actin-like ATPase domain"/>
    <property type="match status" value="1"/>
</dbReference>
<proteinExistence type="predicted"/>
<organism evidence="1 2">
    <name type="scientific">Candidatus Enterococcus lemimoniae</name>
    <dbReference type="NCBI Taxonomy" id="1834167"/>
    <lineage>
        <taxon>Bacteria</taxon>
        <taxon>Bacillati</taxon>
        <taxon>Bacillota</taxon>
        <taxon>Bacilli</taxon>
        <taxon>Lactobacillales</taxon>
        <taxon>Enterococcaceae</taxon>
        <taxon>Enterococcus</taxon>
    </lineage>
</organism>
<evidence type="ECO:0000313" key="1">
    <source>
        <dbReference type="EMBL" id="WYJ85119.1"/>
    </source>
</evidence>
<gene>
    <name evidence="1" type="ORF">A5866_000177</name>
</gene>
<sequence>MTEKFLGSIEAGGTKFVCGIGNDQLDIIERVSFPTTTPEETMALVIVFLRNTP</sequence>
<accession>A0ABZ2T151</accession>
<name>A0ABZ2T151_9ENTE</name>
<dbReference type="EMBL" id="CP147248">
    <property type="protein sequence ID" value="WYJ85119.1"/>
    <property type="molecule type" value="Genomic_DNA"/>
</dbReference>
<dbReference type="Proteomes" id="UP000195080">
    <property type="component" value="Chromosome"/>
</dbReference>
<reference evidence="1 2" key="2">
    <citation type="submission" date="2024-03" db="EMBL/GenBank/DDBJ databases">
        <title>The Genome Sequence of Enterococcus sp. DIV0727d.</title>
        <authorList>
            <consortium name="The Broad Institute Genomics Platform"/>
            <consortium name="The Broad Institute Microbial Omics Core"/>
            <consortium name="The Broad Institute Genomic Center for Infectious Diseases"/>
            <person name="Earl A."/>
            <person name="Manson A."/>
            <person name="Gilmore M."/>
            <person name="Schwartman J."/>
            <person name="Shea T."/>
            <person name="Abouelleil A."/>
            <person name="Cao P."/>
            <person name="Chapman S."/>
            <person name="Cusick C."/>
            <person name="Young S."/>
            <person name="Neafsey D."/>
            <person name="Nusbaum C."/>
            <person name="Birren B."/>
        </authorList>
    </citation>
    <scope>NUCLEOTIDE SEQUENCE [LARGE SCALE GENOMIC DNA]</scope>
    <source>
        <strain evidence="1 2">12C11_DIV0727</strain>
    </source>
</reference>
<dbReference type="InterPro" id="IPR043129">
    <property type="entry name" value="ATPase_NBD"/>
</dbReference>
<evidence type="ECO:0000313" key="2">
    <source>
        <dbReference type="Proteomes" id="UP000195080"/>
    </source>
</evidence>
<reference evidence="2" key="1">
    <citation type="submission" date="2017-05" db="EMBL/GenBank/DDBJ databases">
        <title>The Genome Sequence of EEnterococcus faecalis 9F2_4866.</title>
        <authorList>
            <consortium name="The Broad Institute Genomics Platform"/>
            <consortium name="The Broad Institute Genomic Center for Infectious Diseases"/>
            <person name="Earl A."/>
            <person name="Manson A."/>
            <person name="Schwartman J."/>
            <person name="Gilmore M."/>
            <person name="Abouelleil A."/>
            <person name="Cao P."/>
            <person name="Chapman S."/>
            <person name="Cusick C."/>
            <person name="Shea T."/>
            <person name="Young S."/>
            <person name="Neafsey D."/>
            <person name="Nusbaum C."/>
            <person name="Birren B."/>
        </authorList>
    </citation>
    <scope>NUCLEOTIDE SEQUENCE [LARGE SCALE GENOMIC DNA]</scope>
    <source>
        <strain evidence="2">12C11_DIV0727</strain>
    </source>
</reference>